<reference evidence="3 4" key="1">
    <citation type="submission" date="2020-01" db="EMBL/GenBank/DDBJ databases">
        <title>Draft genome sequence of Aspergillus udagawae IFM 46972.</title>
        <authorList>
            <person name="Takahashi H."/>
            <person name="Yaguchi T."/>
        </authorList>
    </citation>
    <scope>NUCLEOTIDE SEQUENCE [LARGE SCALE GENOMIC DNA]</scope>
    <source>
        <strain evidence="3 4">IFM 46972</strain>
    </source>
</reference>
<feature type="transmembrane region" description="Helical" evidence="1">
    <location>
        <begin position="76"/>
        <end position="96"/>
    </location>
</feature>
<name>A0A8H3N6P1_9EURO</name>
<dbReference type="AlphaFoldDB" id="A0A8H3N6P1"/>
<evidence type="ECO:0000313" key="4">
    <source>
        <dbReference type="Proteomes" id="UP000465221"/>
    </source>
</evidence>
<accession>A0A8H3N6P1</accession>
<comment type="caution">
    <text evidence="3">The sequence shown here is derived from an EMBL/GenBank/DDBJ whole genome shotgun (WGS) entry which is preliminary data.</text>
</comment>
<keyword evidence="1" id="KW-0812">Transmembrane</keyword>
<evidence type="ECO:0000256" key="1">
    <source>
        <dbReference type="SAM" id="Phobius"/>
    </source>
</evidence>
<protein>
    <submittedName>
        <fullName evidence="3">UPF0499 protein NFIA_054990</fullName>
    </submittedName>
</protein>
<keyword evidence="2" id="KW-0732">Signal</keyword>
<keyword evidence="1" id="KW-0472">Membrane</keyword>
<evidence type="ECO:0000313" key="3">
    <source>
        <dbReference type="EMBL" id="GFF22885.1"/>
    </source>
</evidence>
<sequence>MKFFNLLSLSLLLAVASAAAVPGVEGVEGTIINDAASPVNNLDDKRDHCRQVCLNNQMCGDRYCFIGIHHTLRTNWFFLTMTALASSLALLLWILADLIDWLVGMLYD</sequence>
<proteinExistence type="predicted"/>
<dbReference type="EMBL" id="BLKC01000002">
    <property type="protein sequence ID" value="GFF22885.1"/>
    <property type="molecule type" value="Genomic_DNA"/>
</dbReference>
<keyword evidence="1" id="KW-1133">Transmembrane helix</keyword>
<gene>
    <name evidence="3" type="ORF">IFM46972_00487</name>
</gene>
<feature type="chain" id="PRO_5034431987" evidence="2">
    <location>
        <begin position="21"/>
        <end position="108"/>
    </location>
</feature>
<organism evidence="3 4">
    <name type="scientific">Aspergillus udagawae</name>
    <dbReference type="NCBI Taxonomy" id="91492"/>
    <lineage>
        <taxon>Eukaryota</taxon>
        <taxon>Fungi</taxon>
        <taxon>Dikarya</taxon>
        <taxon>Ascomycota</taxon>
        <taxon>Pezizomycotina</taxon>
        <taxon>Eurotiomycetes</taxon>
        <taxon>Eurotiomycetidae</taxon>
        <taxon>Eurotiales</taxon>
        <taxon>Aspergillaceae</taxon>
        <taxon>Aspergillus</taxon>
        <taxon>Aspergillus subgen. Fumigati</taxon>
    </lineage>
</organism>
<feature type="signal peptide" evidence="2">
    <location>
        <begin position="1"/>
        <end position="20"/>
    </location>
</feature>
<evidence type="ECO:0000256" key="2">
    <source>
        <dbReference type="SAM" id="SignalP"/>
    </source>
</evidence>
<dbReference type="Proteomes" id="UP000465221">
    <property type="component" value="Unassembled WGS sequence"/>
</dbReference>